<feature type="compositionally biased region" description="Basic and acidic residues" evidence="6">
    <location>
        <begin position="202"/>
        <end position="224"/>
    </location>
</feature>
<sequence length="298" mass="33292">MEDNKAELLQYARDYAPTKDLYAMLGVTSDTETPAIHRAWRKASLKHHPDKAGAQFDAELWQLFERARDILSQPEARQAYDTARGAALQHEQARAAMDKARRDMIEDLEARERGVKRKADGGGDGGRHVMTEAERRVLLEKGNRRLEERRRLMAEAEARDQERERLRRAKEKEEAEEEAARDVPAARSDDATMDAGSAPAARQEDGYDDRIADLERRLQESREKKAARKSGKKVRKGDAVPSVRATMSATSPKSTSTAGTTDTTQPSRVKGDLMARLRAAQAEKERKKAEEAAGAAAQ</sequence>
<dbReference type="Gene3D" id="1.10.287.110">
    <property type="entry name" value="DnaJ domain"/>
    <property type="match status" value="1"/>
</dbReference>
<keyword evidence="5" id="KW-0539">Nucleus</keyword>
<dbReference type="Pfam" id="PF00226">
    <property type="entry name" value="DnaJ"/>
    <property type="match status" value="1"/>
</dbReference>
<evidence type="ECO:0000256" key="4">
    <source>
        <dbReference type="ARBA" id="ARBA00023186"/>
    </source>
</evidence>
<evidence type="ECO:0000256" key="5">
    <source>
        <dbReference type="ARBA" id="ARBA00023242"/>
    </source>
</evidence>
<feature type="compositionally biased region" description="Basic residues" evidence="6">
    <location>
        <begin position="225"/>
        <end position="235"/>
    </location>
</feature>
<dbReference type="InterPro" id="IPR001623">
    <property type="entry name" value="DnaJ_domain"/>
</dbReference>
<dbReference type="PANTHER" id="PTHR44313:SF1">
    <property type="entry name" value="DNAJ HOMOLOG SUBFAMILY C MEMBER 17"/>
    <property type="match status" value="1"/>
</dbReference>
<evidence type="ECO:0000256" key="6">
    <source>
        <dbReference type="SAM" id="MobiDB-lite"/>
    </source>
</evidence>
<dbReference type="InterPro" id="IPR052094">
    <property type="entry name" value="Pre-mRNA-splicing_ERAD"/>
</dbReference>
<dbReference type="PROSITE" id="PS50076">
    <property type="entry name" value="DNAJ_2"/>
    <property type="match status" value="1"/>
</dbReference>
<dbReference type="EMBL" id="CAUWAG010000008">
    <property type="protein sequence ID" value="CAJ2506004.1"/>
    <property type="molecule type" value="Genomic_DNA"/>
</dbReference>
<keyword evidence="4" id="KW-0143">Chaperone</keyword>
<feature type="domain" description="J" evidence="7">
    <location>
        <begin position="20"/>
        <end position="84"/>
    </location>
</feature>
<feature type="region of interest" description="Disordered" evidence="6">
    <location>
        <begin position="109"/>
        <end position="135"/>
    </location>
</feature>
<evidence type="ECO:0000256" key="3">
    <source>
        <dbReference type="ARBA" id="ARBA00022490"/>
    </source>
</evidence>
<dbReference type="GO" id="GO:0005737">
    <property type="term" value="C:cytoplasm"/>
    <property type="evidence" value="ECO:0007669"/>
    <property type="project" value="UniProtKB-SubCell"/>
</dbReference>
<comment type="caution">
    <text evidence="8">The sequence shown here is derived from an EMBL/GenBank/DDBJ whole genome shotgun (WGS) entry which is preliminary data.</text>
</comment>
<dbReference type="Proteomes" id="UP001295740">
    <property type="component" value="Unassembled WGS sequence"/>
</dbReference>
<evidence type="ECO:0000256" key="1">
    <source>
        <dbReference type="ARBA" id="ARBA00004123"/>
    </source>
</evidence>
<name>A0AAI8VJB8_9PEZI</name>
<feature type="compositionally biased region" description="Basic and acidic residues" evidence="6">
    <location>
        <begin position="156"/>
        <end position="181"/>
    </location>
</feature>
<dbReference type="AlphaFoldDB" id="A0AAI8VJB8"/>
<accession>A0AAI8VJB8</accession>
<feature type="region of interest" description="Disordered" evidence="6">
    <location>
        <begin position="156"/>
        <end position="298"/>
    </location>
</feature>
<reference evidence="8" key="1">
    <citation type="submission" date="2023-10" db="EMBL/GenBank/DDBJ databases">
        <authorList>
            <person name="Hackl T."/>
        </authorList>
    </citation>
    <scope>NUCLEOTIDE SEQUENCE</scope>
</reference>
<feature type="compositionally biased region" description="Basic and acidic residues" evidence="6">
    <location>
        <begin position="269"/>
        <end position="291"/>
    </location>
</feature>
<keyword evidence="9" id="KW-1185">Reference proteome</keyword>
<proteinExistence type="predicted"/>
<protein>
    <submittedName>
        <fullName evidence="8">Uu.00g001340.m01.CDS01</fullName>
    </submittedName>
</protein>
<dbReference type="GO" id="GO:0000390">
    <property type="term" value="P:spliceosomal complex disassembly"/>
    <property type="evidence" value="ECO:0007669"/>
    <property type="project" value="TreeGrafter"/>
</dbReference>
<evidence type="ECO:0000259" key="7">
    <source>
        <dbReference type="PROSITE" id="PS50076"/>
    </source>
</evidence>
<dbReference type="GO" id="GO:0005681">
    <property type="term" value="C:spliceosomal complex"/>
    <property type="evidence" value="ECO:0007669"/>
    <property type="project" value="TreeGrafter"/>
</dbReference>
<dbReference type="SUPFAM" id="SSF46565">
    <property type="entry name" value="Chaperone J-domain"/>
    <property type="match status" value="1"/>
</dbReference>
<keyword evidence="3" id="KW-0963">Cytoplasm</keyword>
<dbReference type="CDD" id="cd06257">
    <property type="entry name" value="DnaJ"/>
    <property type="match status" value="1"/>
</dbReference>
<comment type="subcellular location">
    <subcellularLocation>
        <location evidence="2">Cytoplasm</location>
    </subcellularLocation>
    <subcellularLocation>
        <location evidence="1">Nucleus</location>
    </subcellularLocation>
</comment>
<feature type="compositionally biased region" description="Polar residues" evidence="6">
    <location>
        <begin position="245"/>
        <end position="254"/>
    </location>
</feature>
<dbReference type="PANTHER" id="PTHR44313">
    <property type="entry name" value="DNAJ HOMOLOG SUBFAMILY C MEMBER 17"/>
    <property type="match status" value="1"/>
</dbReference>
<dbReference type="SMART" id="SM00271">
    <property type="entry name" value="DnaJ"/>
    <property type="match status" value="1"/>
</dbReference>
<dbReference type="InterPro" id="IPR036869">
    <property type="entry name" value="J_dom_sf"/>
</dbReference>
<evidence type="ECO:0000256" key="2">
    <source>
        <dbReference type="ARBA" id="ARBA00004496"/>
    </source>
</evidence>
<organism evidence="8 9">
    <name type="scientific">Anthostomella pinea</name>
    <dbReference type="NCBI Taxonomy" id="933095"/>
    <lineage>
        <taxon>Eukaryota</taxon>
        <taxon>Fungi</taxon>
        <taxon>Dikarya</taxon>
        <taxon>Ascomycota</taxon>
        <taxon>Pezizomycotina</taxon>
        <taxon>Sordariomycetes</taxon>
        <taxon>Xylariomycetidae</taxon>
        <taxon>Xylariales</taxon>
        <taxon>Xylariaceae</taxon>
        <taxon>Anthostomella</taxon>
    </lineage>
</organism>
<evidence type="ECO:0000313" key="8">
    <source>
        <dbReference type="EMBL" id="CAJ2506004.1"/>
    </source>
</evidence>
<feature type="compositionally biased region" description="Low complexity" evidence="6">
    <location>
        <begin position="255"/>
        <end position="264"/>
    </location>
</feature>
<evidence type="ECO:0000313" key="9">
    <source>
        <dbReference type="Proteomes" id="UP001295740"/>
    </source>
</evidence>
<gene>
    <name evidence="8" type="ORF">KHLLAP_LOCUS6472</name>
</gene>